<evidence type="ECO:0000313" key="10">
    <source>
        <dbReference type="EMBL" id="CCM02367.1"/>
    </source>
</evidence>
<proteinExistence type="inferred from homology"/>
<comment type="similarity">
    <text evidence="5">Belongs to the PUF3 family.</text>
</comment>
<feature type="repeat" description="Pumilio" evidence="7">
    <location>
        <begin position="710"/>
        <end position="745"/>
    </location>
</feature>
<dbReference type="GO" id="GO:0005737">
    <property type="term" value="C:cytoplasm"/>
    <property type="evidence" value="ECO:0007669"/>
    <property type="project" value="UniProtKB-SubCell"/>
</dbReference>
<feature type="compositionally biased region" description="Pro residues" evidence="8">
    <location>
        <begin position="269"/>
        <end position="282"/>
    </location>
</feature>
<dbReference type="STRING" id="599839.J4HWJ4"/>
<feature type="region of interest" description="Disordered" evidence="8">
    <location>
        <begin position="65"/>
        <end position="105"/>
    </location>
</feature>
<dbReference type="PANTHER" id="PTHR12537:SF12">
    <property type="entry name" value="MATERNAL PROTEIN PUMILIO"/>
    <property type="match status" value="1"/>
</dbReference>
<name>J4HWJ4_9APHY</name>
<organism evidence="10 11">
    <name type="scientific">Fibroporia radiculosa</name>
    <dbReference type="NCBI Taxonomy" id="599839"/>
    <lineage>
        <taxon>Eukaryota</taxon>
        <taxon>Fungi</taxon>
        <taxon>Dikarya</taxon>
        <taxon>Basidiomycota</taxon>
        <taxon>Agaricomycotina</taxon>
        <taxon>Agaricomycetes</taxon>
        <taxon>Polyporales</taxon>
        <taxon>Fibroporiaceae</taxon>
        <taxon>Fibroporia</taxon>
    </lineage>
</organism>
<dbReference type="Gene3D" id="1.25.10.10">
    <property type="entry name" value="Leucine-rich Repeat Variant"/>
    <property type="match status" value="1"/>
</dbReference>
<dbReference type="InterPro" id="IPR033133">
    <property type="entry name" value="PUM-HD"/>
</dbReference>
<evidence type="ECO:0000256" key="8">
    <source>
        <dbReference type="SAM" id="MobiDB-lite"/>
    </source>
</evidence>
<feature type="compositionally biased region" description="Polar residues" evidence="8">
    <location>
        <begin position="149"/>
        <end position="161"/>
    </location>
</feature>
<evidence type="ECO:0000256" key="5">
    <source>
        <dbReference type="ARBA" id="ARBA00060736"/>
    </source>
</evidence>
<dbReference type="GO" id="GO:0003730">
    <property type="term" value="F:mRNA 3'-UTR binding"/>
    <property type="evidence" value="ECO:0007669"/>
    <property type="project" value="TreeGrafter"/>
</dbReference>
<feature type="repeat" description="Pumilio" evidence="7">
    <location>
        <begin position="530"/>
        <end position="566"/>
    </location>
</feature>
<dbReference type="Proteomes" id="UP000006352">
    <property type="component" value="Unassembled WGS sequence"/>
</dbReference>
<dbReference type="OrthoDB" id="668540at2759"/>
<protein>
    <recommendedName>
        <fullName evidence="6">Pumilio homology domain family member 3</fullName>
    </recommendedName>
</protein>
<feature type="compositionally biased region" description="Polar residues" evidence="8">
    <location>
        <begin position="170"/>
        <end position="190"/>
    </location>
</feature>
<feature type="repeat" description="Pumilio" evidence="7">
    <location>
        <begin position="638"/>
        <end position="673"/>
    </location>
</feature>
<dbReference type="PROSITE" id="PS50302">
    <property type="entry name" value="PUM"/>
    <property type="match status" value="7"/>
</dbReference>
<feature type="repeat" description="Pumilio" evidence="7">
    <location>
        <begin position="494"/>
        <end position="529"/>
    </location>
</feature>
<evidence type="ECO:0000256" key="1">
    <source>
        <dbReference type="ARBA" id="ARBA00004496"/>
    </source>
</evidence>
<feature type="compositionally biased region" description="Polar residues" evidence="8">
    <location>
        <begin position="832"/>
        <end position="845"/>
    </location>
</feature>
<evidence type="ECO:0000256" key="4">
    <source>
        <dbReference type="ARBA" id="ARBA00022884"/>
    </source>
</evidence>
<dbReference type="CDD" id="cd07920">
    <property type="entry name" value="Pumilio"/>
    <property type="match status" value="1"/>
</dbReference>
<evidence type="ECO:0000256" key="6">
    <source>
        <dbReference type="ARBA" id="ARBA00081811"/>
    </source>
</evidence>
<dbReference type="SMART" id="SM00025">
    <property type="entry name" value="Pumilio"/>
    <property type="match status" value="8"/>
</dbReference>
<dbReference type="InterPro" id="IPR001313">
    <property type="entry name" value="Pumilio_RNA-bd_rpt"/>
</dbReference>
<feature type="compositionally biased region" description="Low complexity" evidence="8">
    <location>
        <begin position="67"/>
        <end position="92"/>
    </location>
</feature>
<gene>
    <name evidence="10" type="ORF">FIBRA_04462</name>
</gene>
<dbReference type="AlphaFoldDB" id="J4HWJ4"/>
<feature type="repeat" description="Pumilio" evidence="7">
    <location>
        <begin position="674"/>
        <end position="709"/>
    </location>
</feature>
<dbReference type="Pfam" id="PF00806">
    <property type="entry name" value="PUF"/>
    <property type="match status" value="8"/>
</dbReference>
<dbReference type="InterPro" id="IPR011989">
    <property type="entry name" value="ARM-like"/>
</dbReference>
<dbReference type="InterPro" id="IPR033712">
    <property type="entry name" value="Pumilio_RNA-bd"/>
</dbReference>
<dbReference type="RefSeq" id="XP_012181650.1">
    <property type="nucleotide sequence ID" value="XM_012326260.1"/>
</dbReference>
<keyword evidence="3" id="KW-0677">Repeat</keyword>
<dbReference type="SUPFAM" id="SSF48371">
    <property type="entry name" value="ARM repeat"/>
    <property type="match status" value="1"/>
</dbReference>
<accession>J4HWJ4</accession>
<evidence type="ECO:0000259" key="9">
    <source>
        <dbReference type="PROSITE" id="PS50303"/>
    </source>
</evidence>
<dbReference type="HOGENOM" id="CLU_004017_4_1_1"/>
<dbReference type="GeneID" id="24097278"/>
<feature type="repeat" description="Pumilio" evidence="7">
    <location>
        <begin position="746"/>
        <end position="788"/>
    </location>
</feature>
<feature type="region of interest" description="Disordered" evidence="8">
    <location>
        <begin position="1"/>
        <end position="47"/>
    </location>
</feature>
<feature type="region of interest" description="Disordered" evidence="8">
    <location>
        <begin position="822"/>
        <end position="845"/>
    </location>
</feature>
<evidence type="ECO:0000313" key="11">
    <source>
        <dbReference type="Proteomes" id="UP000006352"/>
    </source>
</evidence>
<dbReference type="GO" id="GO:0000288">
    <property type="term" value="P:nuclear-transcribed mRNA catabolic process, deadenylation-dependent decay"/>
    <property type="evidence" value="ECO:0007669"/>
    <property type="project" value="TreeGrafter"/>
</dbReference>
<feature type="compositionally biased region" description="Low complexity" evidence="8">
    <location>
        <begin position="11"/>
        <end position="32"/>
    </location>
</feature>
<dbReference type="InParanoid" id="J4HWJ4"/>
<comment type="subcellular location">
    <subcellularLocation>
        <location evidence="1">Cytoplasm</location>
    </subcellularLocation>
</comment>
<dbReference type="PANTHER" id="PTHR12537">
    <property type="entry name" value="RNA BINDING PROTEIN PUMILIO-RELATED"/>
    <property type="match status" value="1"/>
</dbReference>
<evidence type="ECO:0000256" key="2">
    <source>
        <dbReference type="ARBA" id="ARBA00022490"/>
    </source>
</evidence>
<dbReference type="InterPro" id="IPR016024">
    <property type="entry name" value="ARM-type_fold"/>
</dbReference>
<dbReference type="FunFam" id="1.25.10.10:FF:000004">
    <property type="entry name" value="Pumilio homolog 1 isoform 2"/>
    <property type="match status" value="1"/>
</dbReference>
<evidence type="ECO:0000256" key="3">
    <source>
        <dbReference type="ARBA" id="ARBA00022737"/>
    </source>
</evidence>
<feature type="region of interest" description="Disordered" evidence="8">
    <location>
        <begin position="259"/>
        <end position="287"/>
    </location>
</feature>
<sequence length="845" mass="93243">MSANNSDISARRTSGSSTRSGAPSPSTTPTHAHSQRKPVSAGSMLGVGMASTNGLRALNSGWQVWGSSPTSTRNASTSSAASMPDSSASQAESSHRSNLGDAWSSRATGTTWDEMMDSPQKDVSQLDTYAMLSFSQGRSRHVSAGAALSTPTKQGQFSPQRFSAGLGRDSPNTSRYTPSSTTKPALYGTTSPYTGQKSLLQNDAEGTQYASLQPSSFVEDDLSMALRGMVVADDYSLGQQPQVYRTDVAGNLHPTTASQATQSTLPQIRAPPQPQQPRPPYSGYPQTDYTAFYNNSSGRVDYAYPYDAFRASSDPSLYAPSPALSATATPSVYPGMPSQPLHPHAVADIHGPQSGVYYDYSGSPRPMGSQYYYPTQPLVYHPPPSHSPMDKKRDLQYNMQHPHQPNVMFPNVRATPSPHPQAFHGTVDYQHPLMVPGGTIYGHAGMGPLPMHAYHHGGRGNRRGDVRTDHRVAIRSPLLDDFRANKTRKWELKDIYGYIVEFSGDQHGSRFIQQKLETATADERQVIFDEIVPHNVLQLIQDVFGNYVIQKLFEHGTQVQKTILANAMESHVLPLSLQMYGCRVVQKAVEHVLPEQQSNFVKELDASVLRCVKDANGNHVIQKLIERVPPERLMFIKAFKGNVYDLATHPYGCRVLQRCFEHLPDEYTRPLLDELHKHVTHLMQDQFGNYVVQFVLEHGKAQDRAVVITKLRGQMLHMARHKFASNVVEKALITADLENRRALIDEIMAGKPDGISPILTMMKDQFANYVLQRALSVVEGEQREALVSKVRPQLANMRRYSSAYSKHLVAIERLLEKAAPTQGDTSFMEGTATATRSDALTTKSS</sequence>
<feature type="domain" description="PUM-HD" evidence="9">
    <location>
        <begin position="474"/>
        <end position="815"/>
    </location>
</feature>
<reference evidence="10 11" key="1">
    <citation type="journal article" date="2012" name="Appl. Environ. Microbiol.">
        <title>Short-read sequencing for genomic analysis of the brown rot fungus Fibroporia radiculosa.</title>
        <authorList>
            <person name="Tang J.D."/>
            <person name="Perkins A.D."/>
            <person name="Sonstegard T.S."/>
            <person name="Schroeder S.G."/>
            <person name="Burgess S.C."/>
            <person name="Diehl S.V."/>
        </authorList>
    </citation>
    <scope>NUCLEOTIDE SEQUENCE [LARGE SCALE GENOMIC DNA]</scope>
    <source>
        <strain evidence="10 11">TFFH 294</strain>
    </source>
</reference>
<dbReference type="PROSITE" id="PS50303">
    <property type="entry name" value="PUM_HD"/>
    <property type="match status" value="1"/>
</dbReference>
<feature type="region of interest" description="Disordered" evidence="8">
    <location>
        <begin position="144"/>
        <end position="190"/>
    </location>
</feature>
<keyword evidence="4" id="KW-0694">RNA-binding</keyword>
<keyword evidence="2" id="KW-0963">Cytoplasm</keyword>
<keyword evidence="11" id="KW-1185">Reference proteome</keyword>
<dbReference type="EMBL" id="HE797078">
    <property type="protein sequence ID" value="CCM02367.1"/>
    <property type="molecule type" value="Genomic_DNA"/>
</dbReference>
<feature type="repeat" description="Pumilio" evidence="7">
    <location>
        <begin position="567"/>
        <end position="602"/>
    </location>
</feature>
<evidence type="ECO:0000256" key="7">
    <source>
        <dbReference type="PROSITE-ProRule" id="PRU00317"/>
    </source>
</evidence>